<evidence type="ECO:0000259" key="5">
    <source>
        <dbReference type="Pfam" id="PF01321"/>
    </source>
</evidence>
<comment type="similarity">
    <text evidence="1">Belongs to the peptidase M24B family.</text>
</comment>
<keyword evidence="2" id="KW-0479">Metal-binding</keyword>
<dbReference type="InterPro" id="IPR000994">
    <property type="entry name" value="Pept_M24"/>
</dbReference>
<dbReference type="Pfam" id="PF01321">
    <property type="entry name" value="Creatinase_N"/>
    <property type="match status" value="1"/>
</dbReference>
<dbReference type="SUPFAM" id="SSF53092">
    <property type="entry name" value="Creatinase/prolidase N-terminal domain"/>
    <property type="match status" value="2"/>
</dbReference>
<protein>
    <submittedName>
        <fullName evidence="7">Aminopeptidase P family protein</fullName>
    </submittedName>
</protein>
<dbReference type="InterPro" id="IPR032416">
    <property type="entry name" value="Peptidase_M24_C"/>
</dbReference>
<evidence type="ECO:0000256" key="1">
    <source>
        <dbReference type="ARBA" id="ARBA00008766"/>
    </source>
</evidence>
<proteinExistence type="inferred from homology"/>
<dbReference type="InterPro" id="IPR050422">
    <property type="entry name" value="X-Pro_aminopeptidase_P"/>
</dbReference>
<dbReference type="InterPro" id="IPR000587">
    <property type="entry name" value="Creatinase_N"/>
</dbReference>
<dbReference type="RefSeq" id="WP_197961528.1">
    <property type="nucleotide sequence ID" value="NZ_JACCHP010000014.1"/>
</dbReference>
<dbReference type="Proteomes" id="UP000807370">
    <property type="component" value="Unassembled WGS sequence"/>
</dbReference>
<dbReference type="Pfam" id="PF16189">
    <property type="entry name" value="Creatinase_N_2"/>
    <property type="match status" value="1"/>
</dbReference>
<keyword evidence="7" id="KW-0645">Protease</keyword>
<name>A0ABS0PT33_9BRAD</name>
<dbReference type="CDD" id="cd01085">
    <property type="entry name" value="APP"/>
    <property type="match status" value="1"/>
</dbReference>
<evidence type="ECO:0000259" key="4">
    <source>
        <dbReference type="Pfam" id="PF00557"/>
    </source>
</evidence>
<keyword evidence="8" id="KW-1185">Reference proteome</keyword>
<dbReference type="InterPro" id="IPR029149">
    <property type="entry name" value="Creatin/AminoP/Spt16_N"/>
</dbReference>
<evidence type="ECO:0000313" key="8">
    <source>
        <dbReference type="Proteomes" id="UP000807370"/>
    </source>
</evidence>
<dbReference type="Pfam" id="PF16188">
    <property type="entry name" value="Peptidase_M24_C"/>
    <property type="match status" value="1"/>
</dbReference>
<comment type="caution">
    <text evidence="7">The sequence shown here is derived from an EMBL/GenBank/DDBJ whole genome shotgun (WGS) entry which is preliminary data.</text>
</comment>
<evidence type="ECO:0000313" key="7">
    <source>
        <dbReference type="EMBL" id="MBH5400343.1"/>
    </source>
</evidence>
<dbReference type="InterPro" id="IPR036005">
    <property type="entry name" value="Creatinase/aminopeptidase-like"/>
</dbReference>
<dbReference type="Gene3D" id="3.90.230.10">
    <property type="entry name" value="Creatinase/methionine aminopeptidase superfamily"/>
    <property type="match status" value="1"/>
</dbReference>
<dbReference type="InterPro" id="IPR033740">
    <property type="entry name" value="Pept_M24B"/>
</dbReference>
<dbReference type="PANTHER" id="PTHR43763:SF6">
    <property type="entry name" value="XAA-PRO AMINOPEPTIDASE 1"/>
    <property type="match status" value="1"/>
</dbReference>
<gene>
    <name evidence="7" type="ORF">HZZ13_21455</name>
</gene>
<dbReference type="EMBL" id="JACCHP010000014">
    <property type="protein sequence ID" value="MBH5400343.1"/>
    <property type="molecule type" value="Genomic_DNA"/>
</dbReference>
<keyword evidence="7" id="KW-0031">Aminopeptidase</keyword>
<feature type="domain" description="Peptidase M24 C-terminal" evidence="6">
    <location>
        <begin position="548"/>
        <end position="607"/>
    </location>
</feature>
<accession>A0ABS0PT33</accession>
<dbReference type="Pfam" id="PF00557">
    <property type="entry name" value="Peptidase_M24"/>
    <property type="match status" value="1"/>
</dbReference>
<organism evidence="7 8">
    <name type="scientific">Bradyrhizobium agreste</name>
    <dbReference type="NCBI Taxonomy" id="2751811"/>
    <lineage>
        <taxon>Bacteria</taxon>
        <taxon>Pseudomonadati</taxon>
        <taxon>Pseudomonadota</taxon>
        <taxon>Alphaproteobacteria</taxon>
        <taxon>Hyphomicrobiales</taxon>
        <taxon>Nitrobacteraceae</taxon>
        <taxon>Bradyrhizobium</taxon>
    </lineage>
</organism>
<keyword evidence="3" id="KW-0378">Hydrolase</keyword>
<evidence type="ECO:0000256" key="3">
    <source>
        <dbReference type="ARBA" id="ARBA00022801"/>
    </source>
</evidence>
<feature type="domain" description="Creatinase N-terminal" evidence="5">
    <location>
        <begin position="21"/>
        <end position="152"/>
    </location>
</feature>
<sequence length="609" mass="65877">MFEAHFQTFEEPEAGVALAARLAALREELARRKLTGFVVPRADQQQNEYVPPSEERLAWLTGFTGSAGLAVVLPHEAALFVDGRYTLQAAKQVDVKAWAVEALIDPPPESWVAAHLKAGDRLGFDPWLHTFSAAERLSAACAKAGAELVAVDSNPIDAVWQDRPQPPLAPVAVHSLQHAGLTEAEKLTQIRAEIAKLGTDALVLSDSHAVAWTFNIRGADVAHTPLPLSYALVPKDGRPTIFIDHRKLSNLTRDHLEQSADVREPDAMAPTLMALAKTGGSIALDNATAADALSRLITAAGGKPVRGSDPVALLKAVKNATEIKGTKTAHVRDAVALARFLAWIDREAPSGKLTEIDAVEALETFRRDTGALKDVSFPTISGTGPNGAIVHYRVSRKSNRRIAPGDLLLIDSGAQYEDGTTDVTRTMAVGKPTDEMRDRFTRVLRGHIAIARAVFPDGTTGAQLDTLARQYLWAAGLDFEHGTGHGVGSYLSVHEGPARISKLGTTPLKRGMILSNEPGYYKTDGFGIRIENLELVVAAEIKGAEKPMNAFETLTLAPIDRRLIDVAMLSRDELDWLNAYHARVRNDVRPALDEATKAWLDQATAELKL</sequence>
<evidence type="ECO:0000259" key="6">
    <source>
        <dbReference type="Pfam" id="PF16188"/>
    </source>
</evidence>
<evidence type="ECO:0000256" key="2">
    <source>
        <dbReference type="ARBA" id="ARBA00022723"/>
    </source>
</evidence>
<dbReference type="PANTHER" id="PTHR43763">
    <property type="entry name" value="XAA-PRO AMINOPEPTIDASE 1"/>
    <property type="match status" value="1"/>
</dbReference>
<dbReference type="GO" id="GO:0004177">
    <property type="term" value="F:aminopeptidase activity"/>
    <property type="evidence" value="ECO:0007669"/>
    <property type="project" value="UniProtKB-KW"/>
</dbReference>
<dbReference type="SUPFAM" id="SSF55920">
    <property type="entry name" value="Creatinase/aminopeptidase"/>
    <property type="match status" value="1"/>
</dbReference>
<dbReference type="Gene3D" id="3.40.350.10">
    <property type="entry name" value="Creatinase/prolidase N-terminal domain"/>
    <property type="match status" value="2"/>
</dbReference>
<feature type="domain" description="Peptidase M24" evidence="4">
    <location>
        <begin position="326"/>
        <end position="536"/>
    </location>
</feature>
<reference evidence="7 8" key="1">
    <citation type="submission" date="2020-07" db="EMBL/GenBank/DDBJ databases">
        <title>Bradyrhizobium diversity isolated from nodules of indigenous legumes of Western Australia.</title>
        <authorList>
            <person name="Klepa M.S."/>
        </authorList>
    </citation>
    <scope>NUCLEOTIDE SEQUENCE [LARGE SCALE GENOMIC DNA]</scope>
    <source>
        <strain evidence="7 8">CNPSo 4010</strain>
    </source>
</reference>